<dbReference type="PANTHER" id="PTHR24148:SF82">
    <property type="entry name" value="HETEROKARYON INCOMPATIBILITY DOMAIN-CONTAINING PROTEIN"/>
    <property type="match status" value="1"/>
</dbReference>
<feature type="domain" description="Heterokaryon incompatibility" evidence="2">
    <location>
        <begin position="90"/>
        <end position="241"/>
    </location>
</feature>
<keyword evidence="4" id="KW-1185">Reference proteome</keyword>
<dbReference type="PANTHER" id="PTHR24148">
    <property type="entry name" value="ANKYRIN REPEAT DOMAIN-CONTAINING PROTEIN 39 HOMOLOG-RELATED"/>
    <property type="match status" value="1"/>
</dbReference>
<evidence type="ECO:0000313" key="4">
    <source>
        <dbReference type="Proteomes" id="UP000091967"/>
    </source>
</evidence>
<organism evidence="3 4">
    <name type="scientific">Fusarium poae</name>
    <dbReference type="NCBI Taxonomy" id="36050"/>
    <lineage>
        <taxon>Eukaryota</taxon>
        <taxon>Fungi</taxon>
        <taxon>Dikarya</taxon>
        <taxon>Ascomycota</taxon>
        <taxon>Pezizomycotina</taxon>
        <taxon>Sordariomycetes</taxon>
        <taxon>Hypocreomycetidae</taxon>
        <taxon>Hypocreales</taxon>
        <taxon>Nectriaceae</taxon>
        <taxon>Fusarium</taxon>
    </lineage>
</organism>
<dbReference type="Pfam" id="PF26639">
    <property type="entry name" value="Het-6_barrel"/>
    <property type="match status" value="1"/>
</dbReference>
<dbReference type="Proteomes" id="UP000091967">
    <property type="component" value="Unassembled WGS sequence"/>
</dbReference>
<sequence>MTSSTTTPSPTLMPQTPTQSQEIGNYSNATRNTAMNQVQCDPNDSSHRLEYPKIDLQSHEIRILYLLPGNRDDPLRCILRAQSLDANHTYEALSYVWGDPLDVRPIEVNGREKDVTINLFNALRKLRYSQSQRCLWVDALCIDQENDIEKSHQVRLMSKIYSRTIRAILWLSDFCDTANETTNYITCDAARAAFSLIELLANSPHGCVSNDKNKNLIDDGYVGLSRLLQLPWWHRAWTVQETVLPSDAILVCGTVQLSFSSFRTAYHNSIHHHFRTCCDKMTVPETFWNHMHALIYVRISLEEHTMFIGDAFNLFRNRHASDLRDKMYAYIGLGSDILPDYSLPHEQVFKLGTRSLIESQGTLESLLRTAEEERNPTLPSWCPDWSADINNQNYDYEMGWYYLHQLYTAGGEEKPRIGASHSEDILNLWGVILERVKSVGGVMDSVDDMREMVVKWQSGPNDEYPQGGTYAEASWRTLICDVSQGQGSYKRLEIGDNGEAIVNGELRQNLAGSNTSALGRNGFFTETGLIGLGNPDIQVGDFIAIFQGGSMPYILRQVKVEEGNIYYQFIGQVYIHGIMDGEILEKGLEFEWISLV</sequence>
<dbReference type="STRING" id="36050.A0A1B8ARW1"/>
<dbReference type="EMBL" id="LYXU01000002">
    <property type="protein sequence ID" value="OBS23126.1"/>
    <property type="molecule type" value="Genomic_DNA"/>
</dbReference>
<dbReference type="AlphaFoldDB" id="A0A1B8ARW1"/>
<dbReference type="OMA" id="HEIRILY"/>
<evidence type="ECO:0000259" key="2">
    <source>
        <dbReference type="Pfam" id="PF06985"/>
    </source>
</evidence>
<accession>A0A1B8ARW1</accession>
<feature type="region of interest" description="Disordered" evidence="1">
    <location>
        <begin position="1"/>
        <end position="24"/>
    </location>
</feature>
<feature type="compositionally biased region" description="Low complexity" evidence="1">
    <location>
        <begin position="1"/>
        <end position="21"/>
    </location>
</feature>
<name>A0A1B8ARW1_FUSPO</name>
<dbReference type="InterPro" id="IPR010730">
    <property type="entry name" value="HET"/>
</dbReference>
<evidence type="ECO:0000313" key="3">
    <source>
        <dbReference type="EMBL" id="OBS23126.1"/>
    </source>
</evidence>
<proteinExistence type="predicted"/>
<gene>
    <name evidence="3" type="ORF">FPOA_03684</name>
</gene>
<dbReference type="OrthoDB" id="2157530at2759"/>
<protein>
    <recommendedName>
        <fullName evidence="2">Heterokaryon incompatibility domain-containing protein</fullName>
    </recommendedName>
</protein>
<evidence type="ECO:0000256" key="1">
    <source>
        <dbReference type="SAM" id="MobiDB-lite"/>
    </source>
</evidence>
<dbReference type="InterPro" id="IPR052895">
    <property type="entry name" value="HetReg/Transcr_Mod"/>
</dbReference>
<comment type="caution">
    <text evidence="3">The sequence shown here is derived from an EMBL/GenBank/DDBJ whole genome shotgun (WGS) entry which is preliminary data.</text>
</comment>
<dbReference type="Pfam" id="PF06985">
    <property type="entry name" value="HET"/>
    <property type="match status" value="1"/>
</dbReference>
<reference evidence="3 4" key="1">
    <citation type="submission" date="2016-06" db="EMBL/GenBank/DDBJ databases">
        <title>Living apart together: crosstalk between the core and supernumerary genomes in a fungal plant pathogen.</title>
        <authorList>
            <person name="Vanheule A."/>
            <person name="Audenaert K."/>
            <person name="Warris S."/>
            <person name="Van De Geest H."/>
            <person name="Schijlen E."/>
            <person name="Hofte M."/>
            <person name="De Saeger S."/>
            <person name="Haesaert G."/>
            <person name="Waalwijk C."/>
            <person name="Van Der Lee T."/>
        </authorList>
    </citation>
    <scope>NUCLEOTIDE SEQUENCE [LARGE SCALE GENOMIC DNA]</scope>
    <source>
        <strain evidence="3 4">2516</strain>
    </source>
</reference>